<protein>
    <submittedName>
        <fullName evidence="2">Peroxisomal ATPase PEX1</fullName>
    </submittedName>
</protein>
<reference evidence="2" key="1">
    <citation type="submission" date="2022-11" db="UniProtKB">
        <authorList>
            <consortium name="WormBaseParasite"/>
        </authorList>
    </citation>
    <scope>IDENTIFICATION</scope>
</reference>
<name>A0AC35FHZ4_9BILA</name>
<evidence type="ECO:0000313" key="2">
    <source>
        <dbReference type="WBParaSite" id="PS1159_v2.g17676.t1"/>
    </source>
</evidence>
<accession>A0AC35FHZ4</accession>
<evidence type="ECO:0000313" key="1">
    <source>
        <dbReference type="Proteomes" id="UP000887580"/>
    </source>
</evidence>
<dbReference type="WBParaSite" id="PS1159_v2.g17676.t1">
    <property type="protein sequence ID" value="PS1159_v2.g17676.t1"/>
    <property type="gene ID" value="PS1159_v2.g17676"/>
</dbReference>
<sequence length="522" mass="60223">MEPVQNLPTCISMEIEPETFEDWNIIESTACIIEEIFLDQIRVVKVGMKFVLFVSTGIPAKFRVLKSEPDTFGRETAVMATNLTQVFVAPKIQPSQRKALNSRTSSIKPNVVDKLTSTNTVNGFLKEFIHPCEEEKTFRILPKEFLKGIEFNFGHQSFVIALNEEKSTFIKKLIISLRPKISKTMDSKFPQHCIISSDLEPQFCQCSWIKIKYLNYRNIQQISTLNLSYSIQNENEEIPSKLLKAFLKNYFSNDEIYLPILMDSKGFQLHYKRNDFHAVPSLNLTVTPSVSSDTLDDRCFIFWPDKFPSISPLPILSSINSQTIAEKTSQNPIIENFGSIKSKNTIFNFQKPSINNLADKLAKLSKANENMNLLLFGENGSGRTNFIKFLAQNLFSNECFFSSKIDCFEWKGKSLETIEKQFDEIIEICETRMPSILFLDNLNFLNINMEDEDRKKFIDKVYSRIAFRLDSTKIHCIATTRSLYQLPESLLTIDGRRLFHENFEIPTMKEVSLFLKLIHNNQ</sequence>
<dbReference type="Proteomes" id="UP000887580">
    <property type="component" value="Unplaced"/>
</dbReference>
<organism evidence="1 2">
    <name type="scientific">Panagrolaimus sp. PS1159</name>
    <dbReference type="NCBI Taxonomy" id="55785"/>
    <lineage>
        <taxon>Eukaryota</taxon>
        <taxon>Metazoa</taxon>
        <taxon>Ecdysozoa</taxon>
        <taxon>Nematoda</taxon>
        <taxon>Chromadorea</taxon>
        <taxon>Rhabditida</taxon>
        <taxon>Tylenchina</taxon>
        <taxon>Panagrolaimomorpha</taxon>
        <taxon>Panagrolaimoidea</taxon>
        <taxon>Panagrolaimidae</taxon>
        <taxon>Panagrolaimus</taxon>
    </lineage>
</organism>
<proteinExistence type="predicted"/>